<dbReference type="PANTHER" id="PTHR43513">
    <property type="entry name" value="DIHYDROOROTATE DEHYDROGENASE B (NAD(+)), ELECTRON TRANSFER SUBUNIT"/>
    <property type="match status" value="1"/>
</dbReference>
<keyword evidence="1" id="KW-1133">Transmembrane helix</keyword>
<keyword evidence="1" id="KW-0472">Membrane</keyword>
<organism evidence="4 5">
    <name type="scientific">Candidatus Pelethenecus faecipullorum</name>
    <dbReference type="NCBI Taxonomy" id="2840900"/>
    <lineage>
        <taxon>Bacteria</taxon>
        <taxon>Bacillati</taxon>
        <taxon>Mycoplasmatota</taxon>
        <taxon>Mollicutes</taxon>
        <taxon>Candidatus Pelethenecus</taxon>
    </lineage>
</organism>
<dbReference type="Proteomes" id="UP000886758">
    <property type="component" value="Unassembled WGS sequence"/>
</dbReference>
<reference evidence="4" key="2">
    <citation type="journal article" date="2021" name="PeerJ">
        <title>Extensive microbial diversity within the chicken gut microbiome revealed by metagenomics and culture.</title>
        <authorList>
            <person name="Gilroy R."/>
            <person name="Ravi A."/>
            <person name="Getino M."/>
            <person name="Pursley I."/>
            <person name="Horton D.L."/>
            <person name="Alikhan N.F."/>
            <person name="Baker D."/>
            <person name="Gharbi K."/>
            <person name="Hall N."/>
            <person name="Watson M."/>
            <person name="Adriaenssens E.M."/>
            <person name="Foster-Nyarko E."/>
            <person name="Jarju S."/>
            <person name="Secka A."/>
            <person name="Antonio M."/>
            <person name="Oren A."/>
            <person name="Chaudhuri R.R."/>
            <person name="La Ragione R."/>
            <person name="Hildebrand F."/>
            <person name="Pallen M.J."/>
        </authorList>
    </citation>
    <scope>NUCLEOTIDE SEQUENCE</scope>
    <source>
        <strain evidence="4">ChiW17-6978</strain>
    </source>
</reference>
<dbReference type="Gene3D" id="3.40.50.80">
    <property type="entry name" value="Nucleotide-binding domain of ferredoxin-NADP reductase (FNR) module"/>
    <property type="match status" value="1"/>
</dbReference>
<gene>
    <name evidence="4" type="ORF">IAD46_05595</name>
</gene>
<feature type="domain" description="Oxidoreductase FAD/NAD(P)-binding" evidence="2">
    <location>
        <begin position="13"/>
        <end position="53"/>
    </location>
</feature>
<dbReference type="AlphaFoldDB" id="A0A9D1GRG3"/>
<feature type="transmembrane region" description="Helical" evidence="1">
    <location>
        <begin position="12"/>
        <end position="31"/>
    </location>
</feature>
<evidence type="ECO:0000259" key="3">
    <source>
        <dbReference type="Pfam" id="PF10418"/>
    </source>
</evidence>
<dbReference type="InterPro" id="IPR037117">
    <property type="entry name" value="Dihydroorotate_DH_ele_sf"/>
</dbReference>
<evidence type="ECO:0000259" key="2">
    <source>
        <dbReference type="Pfam" id="PF00175"/>
    </source>
</evidence>
<feature type="non-terminal residue" evidence="4">
    <location>
        <position position="1"/>
    </location>
</feature>
<dbReference type="PANTHER" id="PTHR43513:SF3">
    <property type="entry name" value="DIHYDROOROTATE DEHYDROGENASE B (NAD(+)), ELECTRON TRANSFER SUBUNIT-RELATED"/>
    <property type="match status" value="1"/>
</dbReference>
<evidence type="ECO:0000313" key="5">
    <source>
        <dbReference type="Proteomes" id="UP000886758"/>
    </source>
</evidence>
<dbReference type="SUPFAM" id="SSF52343">
    <property type="entry name" value="Ferredoxin reductase-like, C-terminal NADP-linked domain"/>
    <property type="match status" value="1"/>
</dbReference>
<protein>
    <submittedName>
        <fullName evidence="4">Dihydroorotate dehydrogenase electron transfer subunit</fullName>
    </submittedName>
</protein>
<name>A0A9D1GRG3_9MOLU</name>
<comment type="caution">
    <text evidence="4">The sequence shown here is derived from an EMBL/GenBank/DDBJ whole genome shotgun (WGS) entry which is preliminary data.</text>
</comment>
<keyword evidence="1" id="KW-0812">Transmembrane</keyword>
<proteinExistence type="predicted"/>
<evidence type="ECO:0000256" key="1">
    <source>
        <dbReference type="SAM" id="Phobius"/>
    </source>
</evidence>
<dbReference type="Pfam" id="PF00175">
    <property type="entry name" value="NAD_binding_1"/>
    <property type="match status" value="1"/>
</dbReference>
<dbReference type="EMBL" id="DVLF01000176">
    <property type="protein sequence ID" value="HIT50484.1"/>
    <property type="molecule type" value="Genomic_DNA"/>
</dbReference>
<dbReference type="InterPro" id="IPR039261">
    <property type="entry name" value="FNR_nucleotide-bd"/>
</dbReference>
<evidence type="ECO:0000313" key="4">
    <source>
        <dbReference type="EMBL" id="HIT50484.1"/>
    </source>
</evidence>
<dbReference type="Gene3D" id="2.10.240.10">
    <property type="entry name" value="Dihydroorotate dehydrogenase, electron transfer subunit"/>
    <property type="match status" value="1"/>
</dbReference>
<dbReference type="InterPro" id="IPR050353">
    <property type="entry name" value="PyrK_electron_transfer"/>
</dbReference>
<dbReference type="GO" id="GO:0016491">
    <property type="term" value="F:oxidoreductase activity"/>
    <property type="evidence" value="ECO:0007669"/>
    <property type="project" value="InterPro"/>
</dbReference>
<reference evidence="4" key="1">
    <citation type="submission" date="2020-10" db="EMBL/GenBank/DDBJ databases">
        <authorList>
            <person name="Gilroy R."/>
        </authorList>
    </citation>
    <scope>NUCLEOTIDE SEQUENCE</scope>
    <source>
        <strain evidence="4">ChiW17-6978</strain>
    </source>
</reference>
<sequence length="153" mass="16636">NGFDTGKSQKPLLIAGGIGIAPLLGLAETFLKEGKEVILVYGAKTASELILEDNRILPQTCYLCTEDGSMGFKGNPVEFLKTQDLDFDWYYACGPIPMLKAIKEWSVQGDLSLEARMGCGFGACMGCSIQTTSGWKRICKEGPVLTAREVLFE</sequence>
<accession>A0A9D1GRG3</accession>
<dbReference type="PRINTS" id="PR00409">
    <property type="entry name" value="PHDIOXRDTASE"/>
</dbReference>
<dbReference type="Pfam" id="PF10418">
    <property type="entry name" value="DHODB_Fe-S_bind"/>
    <property type="match status" value="1"/>
</dbReference>
<dbReference type="InterPro" id="IPR019480">
    <property type="entry name" value="Dihydroorotate_DH_Fe-S-bd"/>
</dbReference>
<feature type="domain" description="Dihydroorotate dehydrogenase electron transfer subunit iron-sulphur cluster binding" evidence="3">
    <location>
        <begin position="114"/>
        <end position="150"/>
    </location>
</feature>
<dbReference type="InterPro" id="IPR001433">
    <property type="entry name" value="OxRdtase_FAD/NAD-bd"/>
</dbReference>